<dbReference type="EMBL" id="MTSU01000007">
    <property type="protein sequence ID" value="ONF93139.1"/>
    <property type="molecule type" value="Genomic_DNA"/>
</dbReference>
<feature type="transmembrane region" description="Helical" evidence="1">
    <location>
        <begin position="83"/>
        <end position="101"/>
    </location>
</feature>
<evidence type="ECO:0000313" key="2">
    <source>
        <dbReference type="EMBL" id="ONF93139.1"/>
    </source>
</evidence>
<proteinExistence type="predicted"/>
<keyword evidence="1" id="KW-0472">Membrane</keyword>
<dbReference type="Proteomes" id="UP000189337">
    <property type="component" value="Unassembled WGS sequence"/>
</dbReference>
<dbReference type="PROSITE" id="PS51257">
    <property type="entry name" value="PROKAR_LIPOPROTEIN"/>
    <property type="match status" value="1"/>
</dbReference>
<evidence type="ECO:0000313" key="3">
    <source>
        <dbReference type="Proteomes" id="UP000189337"/>
    </source>
</evidence>
<keyword evidence="1" id="KW-0812">Transmembrane</keyword>
<keyword evidence="1" id="KW-1133">Transmembrane helix</keyword>
<reference evidence="2 3" key="1">
    <citation type="submission" date="2017-01" db="EMBL/GenBank/DDBJ databases">
        <title>Comparative genomic analysis of Brazilian Leptospira santarosai.</title>
        <authorList>
            <person name="Moreno L.Z."/>
            <person name="Miraglia F."/>
            <person name="Kremer F.S."/>
            <person name="Eslabao M.R."/>
            <person name="Lilenbaum W."/>
            <person name="Dellagostin O.A."/>
            <person name="Moreno A.M."/>
        </authorList>
    </citation>
    <scope>NUCLEOTIDE SEQUENCE [LARGE SCALE GENOMIC DNA]</scope>
    <source>
        <strain evidence="2 3">M52/8-19</strain>
    </source>
</reference>
<sequence length="121" mass="13841">MRKSIAIFLIFSVLSCASYQSKADKNKTNLDRVDRIVENSNDISKEDREFIQKTLTETKELLNKGVSESALADRWRGWIFDKWLFVCLFVLGIVGLIVWKLKSFSFPDLSFRKNGGSENAG</sequence>
<evidence type="ECO:0000256" key="1">
    <source>
        <dbReference type="SAM" id="Phobius"/>
    </source>
</evidence>
<comment type="caution">
    <text evidence="2">The sequence shown here is derived from an EMBL/GenBank/DDBJ whole genome shotgun (WGS) entry which is preliminary data.</text>
</comment>
<organism evidence="2 3">
    <name type="scientific">Leptospira santarosai</name>
    <dbReference type="NCBI Taxonomy" id="28183"/>
    <lineage>
        <taxon>Bacteria</taxon>
        <taxon>Pseudomonadati</taxon>
        <taxon>Spirochaetota</taxon>
        <taxon>Spirochaetia</taxon>
        <taxon>Leptospirales</taxon>
        <taxon>Leptospiraceae</taxon>
        <taxon>Leptospira</taxon>
    </lineage>
</organism>
<protein>
    <recommendedName>
        <fullName evidence="4">Lipoprotein</fullName>
    </recommendedName>
</protein>
<gene>
    <name evidence="2" type="ORF">BWD14_10060</name>
</gene>
<name>A0AB73M4I6_9LEPT</name>
<evidence type="ECO:0008006" key="4">
    <source>
        <dbReference type="Google" id="ProtNLM"/>
    </source>
</evidence>
<dbReference type="RefSeq" id="WP_046951773.1">
    <property type="nucleotide sequence ID" value="NZ_CP028371.1"/>
</dbReference>
<accession>A0AB73M4I6</accession>
<dbReference type="AlphaFoldDB" id="A0AB73M4I6"/>